<feature type="transmembrane region" description="Helical" evidence="3">
    <location>
        <begin position="15"/>
        <end position="33"/>
    </location>
</feature>
<keyword evidence="3" id="KW-0472">Membrane</keyword>
<keyword evidence="1 2" id="KW-0175">Coiled coil</keyword>
<keyword evidence="3" id="KW-1133">Transmembrane helix</keyword>
<evidence type="ECO:0000256" key="2">
    <source>
        <dbReference type="SAM" id="Coils"/>
    </source>
</evidence>
<evidence type="ECO:0000256" key="1">
    <source>
        <dbReference type="ARBA" id="ARBA00023054"/>
    </source>
</evidence>
<dbReference type="InterPro" id="IPR040265">
    <property type="entry name" value="CHUP1/IPGA1-like"/>
</dbReference>
<dbReference type="EMBL" id="JARAOO010000003">
    <property type="protein sequence ID" value="KAJ7976022.1"/>
    <property type="molecule type" value="Genomic_DNA"/>
</dbReference>
<evidence type="ECO:0000313" key="5">
    <source>
        <dbReference type="Proteomes" id="UP001163823"/>
    </source>
</evidence>
<dbReference type="PANTHER" id="PTHR31342">
    <property type="entry name" value="PROTEIN CHUP1, CHLOROPLASTIC"/>
    <property type="match status" value="1"/>
</dbReference>
<reference evidence="4" key="1">
    <citation type="journal article" date="2023" name="Science">
        <title>Elucidation of the pathway for biosynthesis of saponin adjuvants from the soapbark tree.</title>
        <authorList>
            <person name="Reed J."/>
            <person name="Orme A."/>
            <person name="El-Demerdash A."/>
            <person name="Owen C."/>
            <person name="Martin L.B.B."/>
            <person name="Misra R.C."/>
            <person name="Kikuchi S."/>
            <person name="Rejzek M."/>
            <person name="Martin A.C."/>
            <person name="Harkess A."/>
            <person name="Leebens-Mack J."/>
            <person name="Louveau T."/>
            <person name="Stephenson M.J."/>
            <person name="Osbourn A."/>
        </authorList>
    </citation>
    <scope>NUCLEOTIDE SEQUENCE</scope>
    <source>
        <strain evidence="4">S10</strain>
    </source>
</reference>
<feature type="coiled-coil region" evidence="2">
    <location>
        <begin position="243"/>
        <end position="344"/>
    </location>
</feature>
<gene>
    <name evidence="4" type="ORF">O6P43_005854</name>
</gene>
<name>A0AAD7Q727_QUISA</name>
<dbReference type="GO" id="GO:0072699">
    <property type="term" value="P:protein localization to cortical microtubule cytoskeleton"/>
    <property type="evidence" value="ECO:0007669"/>
    <property type="project" value="TreeGrafter"/>
</dbReference>
<dbReference type="Proteomes" id="UP001163823">
    <property type="component" value="Chromosome 3"/>
</dbReference>
<evidence type="ECO:0000313" key="4">
    <source>
        <dbReference type="EMBL" id="KAJ7976022.1"/>
    </source>
</evidence>
<accession>A0AAD7Q727</accession>
<sequence>MGSTTSSKVEAIKPVLLKAGIPLVLSLAGFIYARIMARKSLSKAALSETQVNLSESNFHEGWKREESLHSLASTCIPSDIIDEPTILDTNSLAESSRIHDEPIFEEEIVGLRSRIDDLQMRELELQLQFNRYCDLREQQFVLVELRNIFSLETAHAEFLDREISSMEAEITRLDNLGIQYLKILEHLEHWKSENCLLQRKLKKLLKKMKAQSRIIKEQSLRIEAREAEILRNHDALETRISVTKKLEEEIRELHTVLDQMQVEKNELLEKLDLAERSSASKVEAENICKEEYNQLINELEQLQKERTAEVKELIYLRWSNTCLKHELMRNHQQQQRQRHNQEGNSLELDFEGSGRIIHYDSEHETDDCLVEHNVPCFGAAHSDHDYSKRKKLLQRLRRWVEGGDKAKGKLAEKEKH</sequence>
<dbReference type="PANTHER" id="PTHR31342:SF10">
    <property type="entry name" value="CHUP1-LIKE PROTEIN"/>
    <property type="match status" value="1"/>
</dbReference>
<proteinExistence type="predicted"/>
<dbReference type="GO" id="GO:0055028">
    <property type="term" value="C:cortical microtubule"/>
    <property type="evidence" value="ECO:0007669"/>
    <property type="project" value="TreeGrafter"/>
</dbReference>
<comment type="caution">
    <text evidence="4">The sequence shown here is derived from an EMBL/GenBank/DDBJ whole genome shotgun (WGS) entry which is preliminary data.</text>
</comment>
<keyword evidence="5" id="KW-1185">Reference proteome</keyword>
<dbReference type="KEGG" id="qsa:O6P43_005854"/>
<evidence type="ECO:0000256" key="3">
    <source>
        <dbReference type="SAM" id="Phobius"/>
    </source>
</evidence>
<organism evidence="4 5">
    <name type="scientific">Quillaja saponaria</name>
    <name type="common">Soap bark tree</name>
    <dbReference type="NCBI Taxonomy" id="32244"/>
    <lineage>
        <taxon>Eukaryota</taxon>
        <taxon>Viridiplantae</taxon>
        <taxon>Streptophyta</taxon>
        <taxon>Embryophyta</taxon>
        <taxon>Tracheophyta</taxon>
        <taxon>Spermatophyta</taxon>
        <taxon>Magnoliopsida</taxon>
        <taxon>eudicotyledons</taxon>
        <taxon>Gunneridae</taxon>
        <taxon>Pentapetalae</taxon>
        <taxon>rosids</taxon>
        <taxon>fabids</taxon>
        <taxon>Fabales</taxon>
        <taxon>Quillajaceae</taxon>
        <taxon>Quillaja</taxon>
    </lineage>
</organism>
<dbReference type="AlphaFoldDB" id="A0AAD7Q727"/>
<protein>
    <submittedName>
        <fullName evidence="4">Protein CHUP1, chloroplastic</fullName>
    </submittedName>
</protein>
<keyword evidence="3" id="KW-0812">Transmembrane</keyword>